<feature type="transmembrane region" description="Helical" evidence="1">
    <location>
        <begin position="415"/>
        <end position="433"/>
    </location>
</feature>
<reference evidence="2 3" key="1">
    <citation type="submission" date="2018-04" db="EMBL/GenBank/DDBJ databases">
        <title>Flavobacterium sp. nov., isolated from glacier ice.</title>
        <authorList>
            <person name="Liu Q."/>
            <person name="Xin Y.-H."/>
        </authorList>
    </citation>
    <scope>NUCLEOTIDE SEQUENCE [LARGE SCALE GENOMIC DNA]</scope>
    <source>
        <strain evidence="2 3">LB2P30</strain>
    </source>
</reference>
<feature type="transmembrane region" description="Helical" evidence="1">
    <location>
        <begin position="481"/>
        <end position="505"/>
    </location>
</feature>
<evidence type="ECO:0000313" key="2">
    <source>
        <dbReference type="EMBL" id="PWA09376.1"/>
    </source>
</evidence>
<dbReference type="RefSeq" id="WP_116762632.1">
    <property type="nucleotide sequence ID" value="NZ_QCZH01000007.1"/>
</dbReference>
<keyword evidence="1" id="KW-0812">Transmembrane</keyword>
<keyword evidence="1" id="KW-0472">Membrane</keyword>
<dbReference type="EMBL" id="QCZH01000007">
    <property type="protein sequence ID" value="PWA09376.1"/>
    <property type="molecule type" value="Genomic_DNA"/>
</dbReference>
<gene>
    <name evidence="2" type="ORF">DB891_08815</name>
</gene>
<organism evidence="2 3">
    <name type="scientific">Flavobacterium laiguense</name>
    <dbReference type="NCBI Taxonomy" id="2169409"/>
    <lineage>
        <taxon>Bacteria</taxon>
        <taxon>Pseudomonadati</taxon>
        <taxon>Bacteroidota</taxon>
        <taxon>Flavobacteriia</taxon>
        <taxon>Flavobacteriales</taxon>
        <taxon>Flavobacteriaceae</taxon>
        <taxon>Flavobacterium</taxon>
    </lineage>
</organism>
<dbReference type="Gene3D" id="2.160.20.80">
    <property type="entry name" value="E3 ubiquitin-protein ligase SopA"/>
    <property type="match status" value="1"/>
</dbReference>
<evidence type="ECO:0000256" key="1">
    <source>
        <dbReference type="SAM" id="Phobius"/>
    </source>
</evidence>
<proteinExistence type="predicted"/>
<name>A0A2U1JVZ7_9FLAO</name>
<dbReference type="OrthoDB" id="1122808at2"/>
<comment type="caution">
    <text evidence="2">The sequence shown here is derived from an EMBL/GenBank/DDBJ whole genome shotgun (WGS) entry which is preliminary data.</text>
</comment>
<sequence length="516" mass="60846">MEENIIDNIAEFHNILWTTGDFYNKTFNLENCVLEFYGDYKVGGGTDGYDNSNYTFLTISNCTFNCEKIEFNDIIQKNLHIYFEDCTFNCGISFKNSSFKELWFSNIKSLLSLNFEMDKSKEDKVISNLIRFVNDKNSSKIKSQFIFNNVEIKNALIIENIDIEEIIVSNSFINDFSIYNSSLSDLYFDENSFSGNTRFNKIILQNNDSSIDDKYRGFSKNKFENTTFLETEFIEKKTFENCEFKNITRFEKCKNLENSELKFVDCEFKGFTSFKHSEFNSLDIDNCIFENSTSFIEAIFNKIRLSEANFLGKTYFDDIKINDVANESYLEDNVTEWKRTLRTIKQELQKTENKIDYGRFRVYEFNAYRRELTNRKPKDKILSRANRENNRLSRDLFILRLSNAVSEYGTNWKRAFLFTLSFGFIAYFAITFIESRLIGSQLSFDSSDINSFINGMFKFFIVTDFKSILDLKVAFEDKYCLYSIMVFLYRITFVGCKIIIAFGIYETVQSFRKFKV</sequence>
<evidence type="ECO:0008006" key="4">
    <source>
        <dbReference type="Google" id="ProtNLM"/>
    </source>
</evidence>
<keyword evidence="1" id="KW-1133">Transmembrane helix</keyword>
<protein>
    <recommendedName>
        <fullName evidence="4">Pentapeptide repeat-containing protein</fullName>
    </recommendedName>
</protein>
<accession>A0A2U1JVZ7</accession>
<dbReference type="AlphaFoldDB" id="A0A2U1JVZ7"/>
<dbReference type="Proteomes" id="UP000245618">
    <property type="component" value="Unassembled WGS sequence"/>
</dbReference>
<evidence type="ECO:0000313" key="3">
    <source>
        <dbReference type="Proteomes" id="UP000245618"/>
    </source>
</evidence>
<keyword evidence="3" id="KW-1185">Reference proteome</keyword>